<organism evidence="1 2">
    <name type="scientific">Hyalomma asiaticum</name>
    <name type="common">Tick</name>
    <dbReference type="NCBI Taxonomy" id="266040"/>
    <lineage>
        <taxon>Eukaryota</taxon>
        <taxon>Metazoa</taxon>
        <taxon>Ecdysozoa</taxon>
        <taxon>Arthropoda</taxon>
        <taxon>Chelicerata</taxon>
        <taxon>Arachnida</taxon>
        <taxon>Acari</taxon>
        <taxon>Parasitiformes</taxon>
        <taxon>Ixodida</taxon>
        <taxon>Ixodoidea</taxon>
        <taxon>Ixodidae</taxon>
        <taxon>Hyalomminae</taxon>
        <taxon>Hyalomma</taxon>
    </lineage>
</organism>
<name>A0ACB7RV13_HYAAI</name>
<evidence type="ECO:0000313" key="2">
    <source>
        <dbReference type="Proteomes" id="UP000821845"/>
    </source>
</evidence>
<dbReference type="EMBL" id="CM023487">
    <property type="protein sequence ID" value="KAH6925506.1"/>
    <property type="molecule type" value="Genomic_DNA"/>
</dbReference>
<evidence type="ECO:0000313" key="1">
    <source>
        <dbReference type="EMBL" id="KAH6925506.1"/>
    </source>
</evidence>
<proteinExistence type="predicted"/>
<gene>
    <name evidence="1" type="ORF">HPB50_006198</name>
</gene>
<sequence>MFPNEDAVIVADTDVVFIHPVEDLWRKFYAMNEWQMVGMAPETEDYGKNYYLKEALHPFPPPFGFNAGLLLMNLTRLRAFDLESRITKLGDKFQGRVPWGDQDLLNTLYARYPQGLFTFTCRWNYRGEHCYGDALCTDGPISAVHASRKLILNKIEPSFVALHQAMQKASV</sequence>
<protein>
    <submittedName>
        <fullName evidence="1">Uncharacterized protein</fullName>
    </submittedName>
</protein>
<dbReference type="Proteomes" id="UP000821845">
    <property type="component" value="Chromosome 7"/>
</dbReference>
<comment type="caution">
    <text evidence="1">The sequence shown here is derived from an EMBL/GenBank/DDBJ whole genome shotgun (WGS) entry which is preliminary data.</text>
</comment>
<keyword evidence="2" id="KW-1185">Reference proteome</keyword>
<reference evidence="1" key="1">
    <citation type="submission" date="2020-05" db="EMBL/GenBank/DDBJ databases">
        <title>Large-scale comparative analyses of tick genomes elucidate their genetic diversity and vector capacities.</title>
        <authorList>
            <person name="Jia N."/>
            <person name="Wang J."/>
            <person name="Shi W."/>
            <person name="Du L."/>
            <person name="Sun Y."/>
            <person name="Zhan W."/>
            <person name="Jiang J."/>
            <person name="Wang Q."/>
            <person name="Zhang B."/>
            <person name="Ji P."/>
            <person name="Sakyi L.B."/>
            <person name="Cui X."/>
            <person name="Yuan T."/>
            <person name="Jiang B."/>
            <person name="Yang W."/>
            <person name="Lam T.T.-Y."/>
            <person name="Chang Q."/>
            <person name="Ding S."/>
            <person name="Wang X."/>
            <person name="Zhu J."/>
            <person name="Ruan X."/>
            <person name="Zhao L."/>
            <person name="Wei J."/>
            <person name="Que T."/>
            <person name="Du C."/>
            <person name="Cheng J."/>
            <person name="Dai P."/>
            <person name="Han X."/>
            <person name="Huang E."/>
            <person name="Gao Y."/>
            <person name="Liu J."/>
            <person name="Shao H."/>
            <person name="Ye R."/>
            <person name="Li L."/>
            <person name="Wei W."/>
            <person name="Wang X."/>
            <person name="Wang C."/>
            <person name="Yang T."/>
            <person name="Huo Q."/>
            <person name="Li W."/>
            <person name="Guo W."/>
            <person name="Chen H."/>
            <person name="Zhou L."/>
            <person name="Ni X."/>
            <person name="Tian J."/>
            <person name="Zhou Y."/>
            <person name="Sheng Y."/>
            <person name="Liu T."/>
            <person name="Pan Y."/>
            <person name="Xia L."/>
            <person name="Li J."/>
            <person name="Zhao F."/>
            <person name="Cao W."/>
        </authorList>
    </citation>
    <scope>NUCLEOTIDE SEQUENCE</scope>
    <source>
        <strain evidence="1">Hyas-2018</strain>
    </source>
</reference>
<accession>A0ACB7RV13</accession>